<comment type="subcellular location">
    <subcellularLocation>
        <location evidence="2">Cell membrane</location>
        <topology evidence="2">Single-pass type II membrane protein</topology>
    </subcellularLocation>
    <subcellularLocation>
        <location evidence="7">Membrane</location>
        <topology evidence="7">Single-pass type II membrane protein</topology>
    </subcellularLocation>
</comment>
<accession>A0A931ASX9</accession>
<dbReference type="InterPro" id="IPR019758">
    <property type="entry name" value="Pept_S26A_signal_pept_1_CS"/>
</dbReference>
<keyword evidence="7" id="KW-0645">Protease</keyword>
<keyword evidence="7" id="KW-0812">Transmembrane</keyword>
<dbReference type="GO" id="GO:0004252">
    <property type="term" value="F:serine-type endopeptidase activity"/>
    <property type="evidence" value="ECO:0007669"/>
    <property type="project" value="InterPro"/>
</dbReference>
<protein>
    <recommendedName>
        <fullName evidence="4 7">Signal peptidase I</fullName>
        <ecNumber evidence="4 7">3.4.21.89</ecNumber>
    </recommendedName>
</protein>
<organism evidence="9 10">
    <name type="scientific">Halonatronomonas betaini</name>
    <dbReference type="NCBI Taxonomy" id="2778430"/>
    <lineage>
        <taxon>Bacteria</taxon>
        <taxon>Bacillati</taxon>
        <taxon>Bacillota</taxon>
        <taxon>Clostridia</taxon>
        <taxon>Halanaerobiales</taxon>
        <taxon>Halarsenatibacteraceae</taxon>
        <taxon>Halonatronomonas</taxon>
    </lineage>
</organism>
<dbReference type="InterPro" id="IPR036286">
    <property type="entry name" value="LexA/Signal_pep-like_sf"/>
</dbReference>
<dbReference type="RefSeq" id="WP_427854491.1">
    <property type="nucleotide sequence ID" value="NZ_JADPIE010000001.1"/>
</dbReference>
<dbReference type="EC" id="3.4.21.89" evidence="4 7"/>
<evidence type="ECO:0000256" key="7">
    <source>
        <dbReference type="RuleBase" id="RU362042"/>
    </source>
</evidence>
<dbReference type="Pfam" id="PF10502">
    <property type="entry name" value="Peptidase_S26"/>
    <property type="match status" value="1"/>
</dbReference>
<dbReference type="GO" id="GO:0005886">
    <property type="term" value="C:plasma membrane"/>
    <property type="evidence" value="ECO:0007669"/>
    <property type="project" value="UniProtKB-SubCell"/>
</dbReference>
<evidence type="ECO:0000256" key="4">
    <source>
        <dbReference type="ARBA" id="ARBA00013208"/>
    </source>
</evidence>
<keyword evidence="5 7" id="KW-0378">Hydrolase</keyword>
<dbReference type="PANTHER" id="PTHR43390">
    <property type="entry name" value="SIGNAL PEPTIDASE I"/>
    <property type="match status" value="1"/>
</dbReference>
<dbReference type="GO" id="GO:0006465">
    <property type="term" value="P:signal peptide processing"/>
    <property type="evidence" value="ECO:0007669"/>
    <property type="project" value="InterPro"/>
</dbReference>
<dbReference type="EMBL" id="JADPIE010000001">
    <property type="protein sequence ID" value="MBF8436044.1"/>
    <property type="molecule type" value="Genomic_DNA"/>
</dbReference>
<evidence type="ECO:0000256" key="1">
    <source>
        <dbReference type="ARBA" id="ARBA00000677"/>
    </source>
</evidence>
<keyword evidence="7" id="KW-0472">Membrane</keyword>
<evidence type="ECO:0000256" key="3">
    <source>
        <dbReference type="ARBA" id="ARBA00009370"/>
    </source>
</evidence>
<dbReference type="PRINTS" id="PR00727">
    <property type="entry name" value="LEADERPTASE"/>
</dbReference>
<dbReference type="PANTHER" id="PTHR43390:SF1">
    <property type="entry name" value="CHLOROPLAST PROCESSING PEPTIDASE"/>
    <property type="match status" value="1"/>
</dbReference>
<comment type="catalytic activity">
    <reaction evidence="1 7">
        <text>Cleavage of hydrophobic, N-terminal signal or leader sequences from secreted and periplasmic proteins.</text>
        <dbReference type="EC" id="3.4.21.89"/>
    </reaction>
</comment>
<evidence type="ECO:0000313" key="9">
    <source>
        <dbReference type="EMBL" id="MBF8436044.1"/>
    </source>
</evidence>
<dbReference type="PROSITE" id="PS00761">
    <property type="entry name" value="SPASE_I_3"/>
    <property type="match status" value="1"/>
</dbReference>
<evidence type="ECO:0000313" key="10">
    <source>
        <dbReference type="Proteomes" id="UP000621436"/>
    </source>
</evidence>
<gene>
    <name evidence="9" type="primary">lepB</name>
    <name evidence="9" type="ORF">I0Q91_03040</name>
</gene>
<dbReference type="NCBIfam" id="TIGR02227">
    <property type="entry name" value="sigpep_I_bact"/>
    <property type="match status" value="1"/>
</dbReference>
<feature type="active site" evidence="6">
    <location>
        <position position="42"/>
    </location>
</feature>
<name>A0A931ASX9_9FIRM</name>
<comment type="similarity">
    <text evidence="3 7">Belongs to the peptidase S26 family.</text>
</comment>
<dbReference type="InterPro" id="IPR019533">
    <property type="entry name" value="Peptidase_S26"/>
</dbReference>
<reference evidence="9" key="1">
    <citation type="submission" date="2020-11" db="EMBL/GenBank/DDBJ databases">
        <title>Halonatronomonas betainensis gen. nov., sp. nov. a novel haloalkaliphilic representative of the family Halanaerobiacae capable of betaine degradation.</title>
        <authorList>
            <person name="Boltyanskaya Y."/>
            <person name="Kevbrin V."/>
            <person name="Detkova E."/>
            <person name="Grouzdev D.S."/>
            <person name="Koziaeva V."/>
            <person name="Zhilina T."/>
        </authorList>
    </citation>
    <scope>NUCLEOTIDE SEQUENCE</scope>
    <source>
        <strain evidence="9">Z-7014</strain>
    </source>
</reference>
<dbReference type="InterPro" id="IPR019757">
    <property type="entry name" value="Pept_S26A_signal_pept_1_Lys-AS"/>
</dbReference>
<dbReference type="GO" id="GO:0009003">
    <property type="term" value="F:signal peptidase activity"/>
    <property type="evidence" value="ECO:0007669"/>
    <property type="project" value="UniProtKB-EC"/>
</dbReference>
<evidence type="ECO:0000256" key="6">
    <source>
        <dbReference type="PIRSR" id="PIRSR600223-1"/>
    </source>
</evidence>
<feature type="domain" description="Peptidase S26" evidence="8">
    <location>
        <begin position="12"/>
        <end position="170"/>
    </location>
</feature>
<keyword evidence="10" id="KW-1185">Reference proteome</keyword>
<dbReference type="AlphaFoldDB" id="A0A931ASX9"/>
<dbReference type="Proteomes" id="UP000621436">
    <property type="component" value="Unassembled WGS sequence"/>
</dbReference>
<comment type="caution">
    <text evidence="9">The sequence shown here is derived from an EMBL/GenBank/DDBJ whole genome shotgun (WGS) entry which is preliminary data.</text>
</comment>
<dbReference type="PROSITE" id="PS00760">
    <property type="entry name" value="SPASE_I_2"/>
    <property type="match status" value="1"/>
</dbReference>
<keyword evidence="7" id="KW-1133">Transmembrane helix</keyword>
<feature type="transmembrane region" description="Helical" evidence="7">
    <location>
        <begin position="14"/>
        <end position="33"/>
    </location>
</feature>
<sequence length="188" mass="21577">MEVIFVDSSDIKEFIQSLVIAGVLAFLIITFVAQSFVVEGSSMEETLQNGERLIANKLIYRFRSPERGEIVVFTPQGAEDKRYIKRVLGLPGDRIYIREETLYINGEPVEEDYIKEPMREIGSSGPFEVPEDSYFVLGDNRNHSADSRFESLVGYVDEDSIHGKASWVFWPVTEMRLIQHEDYNIDNN</sequence>
<evidence type="ECO:0000256" key="5">
    <source>
        <dbReference type="ARBA" id="ARBA00022801"/>
    </source>
</evidence>
<feature type="active site" evidence="6">
    <location>
        <position position="85"/>
    </location>
</feature>
<evidence type="ECO:0000256" key="2">
    <source>
        <dbReference type="ARBA" id="ARBA00004401"/>
    </source>
</evidence>
<dbReference type="InterPro" id="IPR000223">
    <property type="entry name" value="Pept_S26A_signal_pept_1"/>
</dbReference>
<proteinExistence type="inferred from homology"/>
<dbReference type="CDD" id="cd06530">
    <property type="entry name" value="S26_SPase_I"/>
    <property type="match status" value="1"/>
</dbReference>
<dbReference type="SUPFAM" id="SSF51306">
    <property type="entry name" value="LexA/Signal peptidase"/>
    <property type="match status" value="1"/>
</dbReference>
<evidence type="ECO:0000259" key="8">
    <source>
        <dbReference type="Pfam" id="PF10502"/>
    </source>
</evidence>
<dbReference type="Gene3D" id="2.10.109.10">
    <property type="entry name" value="Umud Fragment, subunit A"/>
    <property type="match status" value="1"/>
</dbReference>